<protein>
    <submittedName>
        <fullName evidence="11">Transporter (NhaC family)</fullName>
    </submittedName>
</protein>
<gene>
    <name evidence="11" type="ORF">EV211_11111</name>
</gene>
<evidence type="ECO:0000313" key="11">
    <source>
        <dbReference type="EMBL" id="TDP57643.1"/>
    </source>
</evidence>
<comment type="caution">
    <text evidence="11">The sequence shown here is derived from an EMBL/GenBank/DDBJ whole genome shotgun (WGS) entry which is preliminary data.</text>
</comment>
<dbReference type="EMBL" id="SNXO01000011">
    <property type="protein sequence ID" value="TDP57643.1"/>
    <property type="molecule type" value="Genomic_DNA"/>
</dbReference>
<evidence type="ECO:0000313" key="12">
    <source>
        <dbReference type="Proteomes" id="UP000295500"/>
    </source>
</evidence>
<feature type="transmembrane region" description="Helical" evidence="9">
    <location>
        <begin position="315"/>
        <end position="338"/>
    </location>
</feature>
<evidence type="ECO:0000256" key="6">
    <source>
        <dbReference type="ARBA" id="ARBA00022989"/>
    </source>
</evidence>
<comment type="subcellular location">
    <subcellularLocation>
        <location evidence="1">Cell membrane</location>
        <topology evidence="1">Multi-pass membrane protein</topology>
    </subcellularLocation>
</comment>
<dbReference type="PANTHER" id="PTHR33451:SF5">
    <property type="entry name" value="NA+_H+ ANTIPORTER"/>
    <property type="match status" value="1"/>
</dbReference>
<dbReference type="GO" id="GO:0005886">
    <property type="term" value="C:plasma membrane"/>
    <property type="evidence" value="ECO:0007669"/>
    <property type="project" value="UniProtKB-SubCell"/>
</dbReference>
<feature type="transmembrane region" description="Helical" evidence="9">
    <location>
        <begin position="194"/>
        <end position="216"/>
    </location>
</feature>
<evidence type="ECO:0000256" key="2">
    <source>
        <dbReference type="ARBA" id="ARBA00022448"/>
    </source>
</evidence>
<dbReference type="InterPro" id="IPR018461">
    <property type="entry name" value="Na/H_Antiport_NhaC-like_C"/>
</dbReference>
<dbReference type="PANTHER" id="PTHR33451">
    <property type="entry name" value="MALATE-2H(+)/NA(+)-LACTATE ANTIPORTER"/>
    <property type="match status" value="1"/>
</dbReference>
<keyword evidence="2" id="KW-0813">Transport</keyword>
<proteinExistence type="inferred from homology"/>
<evidence type="ECO:0000256" key="9">
    <source>
        <dbReference type="SAM" id="Phobius"/>
    </source>
</evidence>
<keyword evidence="4" id="KW-1003">Cell membrane</keyword>
<evidence type="ECO:0000256" key="8">
    <source>
        <dbReference type="ARBA" id="ARBA00038435"/>
    </source>
</evidence>
<evidence type="ECO:0000256" key="1">
    <source>
        <dbReference type="ARBA" id="ARBA00004651"/>
    </source>
</evidence>
<reference evidence="11 12" key="1">
    <citation type="submission" date="2019-03" db="EMBL/GenBank/DDBJ databases">
        <title>Genomic Encyclopedia of Type Strains, Phase IV (KMG-IV): sequencing the most valuable type-strain genomes for metagenomic binning, comparative biology and taxonomic classification.</title>
        <authorList>
            <person name="Goeker M."/>
        </authorList>
    </citation>
    <scope>NUCLEOTIDE SEQUENCE [LARGE SCALE GENOMIC DNA]</scope>
    <source>
        <strain evidence="11 12">DSM 28287</strain>
    </source>
</reference>
<feature type="transmembrane region" description="Helical" evidence="9">
    <location>
        <begin position="288"/>
        <end position="309"/>
    </location>
</feature>
<feature type="transmembrane region" description="Helical" evidence="9">
    <location>
        <begin position="258"/>
        <end position="281"/>
    </location>
</feature>
<sequence>MKVVKGIAKFLPVIVLAYLMAVVGEDALIAAPIATIVAVIVARITEKLTFKDCIDASIKSVGNIIVALFILMFAYAMASAFMSTGVGATVINIALSMGITARTVAVVGIAVTAILSVATGTSWGTFAACAPIFLWLCHIVDPNCINDGCLLLTTCAIAGGACFGDNIGLISDTTIVSSGIQGVEVVDRIRTQGVWSIICLILAVICFFVAGTVMGLPTTDVDPSGVMDSIPQSALDYLSTKRPEALDLLGQVGGSVPYYMIVPLLLVIGLAVAGVNTFACIGSGILSAYLLGLPAGTTTFFKGGLQSYLDQCMDGFASAGSWVVVMMMWVAAFGGIMGKMNAFEPLARGIVYISKNVRQLMFCNGLLCIGGNAVLSDEMAQIVTIGPIIKDITDKNVEASEEDMYKLKLRNATFGDAMGVFGSQLIPWHVYLGFYVGIAANVYPLYHFVNTDFIKFNFMAMIAVASLLILTLTGLDRFIPLFRLPSEPNVRLKKQVNAEKVKETAQNAEDEKDA</sequence>
<feature type="transmembrane region" description="Helical" evidence="9">
    <location>
        <begin position="90"/>
        <end position="115"/>
    </location>
</feature>
<dbReference type="InterPro" id="IPR052180">
    <property type="entry name" value="NhaC_Na-H+_Antiporter"/>
</dbReference>
<keyword evidence="6 9" id="KW-1133">Transmembrane helix</keyword>
<keyword evidence="7 9" id="KW-0472">Membrane</keyword>
<evidence type="ECO:0000259" key="10">
    <source>
        <dbReference type="Pfam" id="PF03553"/>
    </source>
</evidence>
<feature type="transmembrane region" description="Helical" evidence="9">
    <location>
        <begin position="458"/>
        <end position="475"/>
    </location>
</feature>
<feature type="transmembrane region" description="Helical" evidence="9">
    <location>
        <begin position="7"/>
        <end position="23"/>
    </location>
</feature>
<evidence type="ECO:0000256" key="5">
    <source>
        <dbReference type="ARBA" id="ARBA00022692"/>
    </source>
</evidence>
<dbReference type="GO" id="GO:0015297">
    <property type="term" value="F:antiporter activity"/>
    <property type="evidence" value="ECO:0007669"/>
    <property type="project" value="UniProtKB-KW"/>
</dbReference>
<dbReference type="AlphaFoldDB" id="A0A4R6Q7P5"/>
<feature type="transmembrane region" description="Helical" evidence="9">
    <location>
        <begin position="428"/>
        <end position="446"/>
    </location>
</feature>
<organism evidence="11 12">
    <name type="scientific">Aminicella lysinilytica</name>
    <dbReference type="NCBI Taxonomy" id="433323"/>
    <lineage>
        <taxon>Bacteria</taxon>
        <taxon>Bacillati</taxon>
        <taxon>Bacillota</taxon>
        <taxon>Clostridia</taxon>
        <taxon>Peptostreptococcales</taxon>
        <taxon>Anaerovoracaceae</taxon>
        <taxon>Aminicella</taxon>
    </lineage>
</organism>
<dbReference type="Pfam" id="PF03553">
    <property type="entry name" value="Na_H_antiporter"/>
    <property type="match status" value="1"/>
</dbReference>
<keyword evidence="3" id="KW-0050">Antiport</keyword>
<evidence type="ECO:0000256" key="4">
    <source>
        <dbReference type="ARBA" id="ARBA00022475"/>
    </source>
</evidence>
<keyword evidence="12" id="KW-1185">Reference proteome</keyword>
<name>A0A4R6Q7P5_9FIRM</name>
<comment type="similarity">
    <text evidence="8">Belongs to the NhaC Na(+)/H(+) (TC 2.A.35) antiporter family.</text>
</comment>
<dbReference type="RefSeq" id="WP_133528162.1">
    <property type="nucleotide sequence ID" value="NZ_SNXO01000011.1"/>
</dbReference>
<evidence type="ECO:0000256" key="3">
    <source>
        <dbReference type="ARBA" id="ARBA00022449"/>
    </source>
</evidence>
<dbReference type="OrthoDB" id="9762978at2"/>
<accession>A0A4R6Q7P5</accession>
<dbReference type="Proteomes" id="UP000295500">
    <property type="component" value="Unassembled WGS sequence"/>
</dbReference>
<feature type="transmembrane region" description="Helical" evidence="9">
    <location>
        <begin position="57"/>
        <end position="78"/>
    </location>
</feature>
<feature type="domain" description="Na+/H+ antiporter NhaC-like C-terminal" evidence="10">
    <location>
        <begin position="160"/>
        <end position="469"/>
    </location>
</feature>
<evidence type="ECO:0000256" key="7">
    <source>
        <dbReference type="ARBA" id="ARBA00023136"/>
    </source>
</evidence>
<keyword evidence="5 9" id="KW-0812">Transmembrane</keyword>